<dbReference type="InterPro" id="IPR024792">
    <property type="entry name" value="RhoGDI_dom_sf"/>
</dbReference>
<dbReference type="STRING" id="2512241.A0A553I8R9"/>
<dbReference type="InterPro" id="IPR000406">
    <property type="entry name" value="Rho_GDI"/>
</dbReference>
<proteinExistence type="inferred from homology"/>
<dbReference type="InterPro" id="IPR014756">
    <property type="entry name" value="Ig_E-set"/>
</dbReference>
<evidence type="ECO:0000256" key="5">
    <source>
        <dbReference type="ARBA" id="ARBA00071407"/>
    </source>
</evidence>
<dbReference type="SUPFAM" id="SSF81296">
    <property type="entry name" value="E set domains"/>
    <property type="match status" value="1"/>
</dbReference>
<protein>
    <recommendedName>
        <fullName evidence="5">Rho GDP-dissociation inhibitor</fullName>
    </recommendedName>
</protein>
<dbReference type="Pfam" id="PF02115">
    <property type="entry name" value="Rho_GDI"/>
    <property type="match status" value="1"/>
</dbReference>
<dbReference type="GO" id="GO:0005829">
    <property type="term" value="C:cytosol"/>
    <property type="evidence" value="ECO:0007669"/>
    <property type="project" value="TreeGrafter"/>
</dbReference>
<dbReference type="AlphaFoldDB" id="A0A553I8R9"/>
<reference evidence="8" key="1">
    <citation type="submission" date="2019-06" db="EMBL/GenBank/DDBJ databases">
        <title>Draft genome sequence of the griseofulvin-producing fungus Xylaria cubensis strain G536.</title>
        <authorList>
            <person name="Mead M.E."/>
            <person name="Raja H.A."/>
            <person name="Steenwyk J.L."/>
            <person name="Knowles S.L."/>
            <person name="Oberlies N.H."/>
            <person name="Rokas A."/>
        </authorList>
    </citation>
    <scope>NUCLEOTIDE SEQUENCE [LARGE SCALE GENOMIC DNA]</scope>
    <source>
        <strain evidence="8">G536</strain>
    </source>
</reference>
<evidence type="ECO:0000256" key="4">
    <source>
        <dbReference type="ARBA" id="ARBA00054143"/>
    </source>
</evidence>
<dbReference type="PANTHER" id="PTHR10980:SF3">
    <property type="entry name" value="LD16419P"/>
    <property type="match status" value="1"/>
</dbReference>
<dbReference type="EMBL" id="VFLP01000010">
    <property type="protein sequence ID" value="TRX96598.1"/>
    <property type="molecule type" value="Genomic_DNA"/>
</dbReference>
<dbReference type="OrthoDB" id="1683373at2759"/>
<name>A0A553I8R9_9PEZI</name>
<feature type="region of interest" description="Disordered" evidence="6">
    <location>
        <begin position="95"/>
        <end position="118"/>
    </location>
</feature>
<evidence type="ECO:0000256" key="6">
    <source>
        <dbReference type="SAM" id="MobiDB-lite"/>
    </source>
</evidence>
<dbReference type="Gene3D" id="2.70.50.30">
    <property type="entry name" value="Coagulation Factor XIII, subunit A, domain 1"/>
    <property type="match status" value="1"/>
</dbReference>
<evidence type="ECO:0000256" key="2">
    <source>
        <dbReference type="ARBA" id="ARBA00009758"/>
    </source>
</evidence>
<dbReference type="FunFam" id="2.70.50.30:FF:000001">
    <property type="entry name" value="Rho GDP-dissociation inhibitor 1"/>
    <property type="match status" value="1"/>
</dbReference>
<keyword evidence="8" id="KW-1185">Reference proteome</keyword>
<sequence>MSDYHYSPGNTIHGPVHLLPRYPVKAPGREDVTPPHRRYPVGHRNHSAVAHSIREEGQVELRSLSPWLPQETMNAKDKVIAWLIDEKSIAKTPNISSPAVAVPPTQNNIPTTPVPSGRPLAIKKAKSIASLLQKTASNPNLRNPLHFRRIASRSSTSNSSLDSELTCRGLPKMMIKKEVKMTKSVVPTDGAADEPPQAGDEEIINNFETSTVFTPDENVKVTKFKADANDESLQRYKKSLGLGGGKDLSDPSDSRVCIIQSLTMESPGRDPVTIDLSQPGSENTLKDKPFKIKEGAKFTMVASFRVQHEILSGLQYVQTVKRKGIRVSKDSEMLGSYAPNTDKQPVYTKRFQEEDAPSGMLARGHYNAVSTFVDDDKKQHLQFEWSFDISKDW</sequence>
<evidence type="ECO:0000313" key="7">
    <source>
        <dbReference type="EMBL" id="TRX96598.1"/>
    </source>
</evidence>
<comment type="caution">
    <text evidence="7">The sequence shown here is derived from an EMBL/GenBank/DDBJ whole genome shotgun (WGS) entry which is preliminary data.</text>
</comment>
<gene>
    <name evidence="7" type="ORF">FHL15_002500</name>
</gene>
<evidence type="ECO:0000256" key="3">
    <source>
        <dbReference type="ARBA" id="ARBA00022490"/>
    </source>
</evidence>
<dbReference type="GO" id="GO:0005094">
    <property type="term" value="F:Rho GDP-dissociation inhibitor activity"/>
    <property type="evidence" value="ECO:0007669"/>
    <property type="project" value="InterPro"/>
</dbReference>
<dbReference type="GO" id="GO:0007266">
    <property type="term" value="P:Rho protein signal transduction"/>
    <property type="evidence" value="ECO:0007669"/>
    <property type="project" value="InterPro"/>
</dbReference>
<organism evidence="7 8">
    <name type="scientific">Xylaria flabelliformis</name>
    <dbReference type="NCBI Taxonomy" id="2512241"/>
    <lineage>
        <taxon>Eukaryota</taxon>
        <taxon>Fungi</taxon>
        <taxon>Dikarya</taxon>
        <taxon>Ascomycota</taxon>
        <taxon>Pezizomycotina</taxon>
        <taxon>Sordariomycetes</taxon>
        <taxon>Xylariomycetidae</taxon>
        <taxon>Xylariales</taxon>
        <taxon>Xylariaceae</taxon>
        <taxon>Xylaria</taxon>
    </lineage>
</organism>
<evidence type="ECO:0000256" key="1">
    <source>
        <dbReference type="ARBA" id="ARBA00004496"/>
    </source>
</evidence>
<comment type="function">
    <text evidence="4">Regulates the GDP/GTP exchange reaction of the Rho proteins by inhibiting the dissociation of GDP from them, and the subsequent binding of GTP to them.</text>
</comment>
<evidence type="ECO:0000313" key="8">
    <source>
        <dbReference type="Proteomes" id="UP000319160"/>
    </source>
</evidence>
<comment type="similarity">
    <text evidence="2">Belongs to the Rho GDI family.</text>
</comment>
<dbReference type="GO" id="GO:0016020">
    <property type="term" value="C:membrane"/>
    <property type="evidence" value="ECO:0007669"/>
    <property type="project" value="TreeGrafter"/>
</dbReference>
<comment type="subcellular location">
    <subcellularLocation>
        <location evidence="1">Cytoplasm</location>
    </subcellularLocation>
</comment>
<keyword evidence="3" id="KW-0963">Cytoplasm</keyword>
<dbReference type="PANTHER" id="PTHR10980">
    <property type="entry name" value="RHO GDP-DISSOCIATION INHIBITOR"/>
    <property type="match status" value="1"/>
</dbReference>
<dbReference type="Proteomes" id="UP000319160">
    <property type="component" value="Unassembled WGS sequence"/>
</dbReference>
<accession>A0A553I8R9</accession>